<comment type="caution">
    <text evidence="2">The sequence shown here is derived from an EMBL/GenBank/DDBJ whole genome shotgun (WGS) entry which is preliminary data.</text>
</comment>
<dbReference type="Proteomes" id="UP000825935">
    <property type="component" value="Chromosome 21"/>
</dbReference>
<dbReference type="PRINTS" id="PR01438">
    <property type="entry name" value="UNVRSLSTRESS"/>
</dbReference>
<evidence type="ECO:0000259" key="1">
    <source>
        <dbReference type="Pfam" id="PF00582"/>
    </source>
</evidence>
<dbReference type="InterPro" id="IPR006016">
    <property type="entry name" value="UspA"/>
</dbReference>
<dbReference type="SUPFAM" id="SSF52402">
    <property type="entry name" value="Adenine nucleotide alpha hydrolases-like"/>
    <property type="match status" value="1"/>
</dbReference>
<dbReference type="EMBL" id="CM035426">
    <property type="protein sequence ID" value="KAH7314495.1"/>
    <property type="molecule type" value="Genomic_DNA"/>
</dbReference>
<organism evidence="2 3">
    <name type="scientific">Ceratopteris richardii</name>
    <name type="common">Triangle waterfern</name>
    <dbReference type="NCBI Taxonomy" id="49495"/>
    <lineage>
        <taxon>Eukaryota</taxon>
        <taxon>Viridiplantae</taxon>
        <taxon>Streptophyta</taxon>
        <taxon>Embryophyta</taxon>
        <taxon>Tracheophyta</taxon>
        <taxon>Polypodiopsida</taxon>
        <taxon>Polypodiidae</taxon>
        <taxon>Polypodiales</taxon>
        <taxon>Pteridineae</taxon>
        <taxon>Pteridaceae</taxon>
        <taxon>Parkerioideae</taxon>
        <taxon>Ceratopteris</taxon>
    </lineage>
</organism>
<feature type="domain" description="UspA" evidence="1">
    <location>
        <begin position="4"/>
        <end position="155"/>
    </location>
</feature>
<sequence>MTSRRIGVALDFSAGSKYALEWALKHVAKEGDHLICIVVNQRTSPHREMRMWEDGGSPLIPLSEFASDGVPAKYGVSQDTHTLCLLECEAHEKQLEVMFKIYWGDAREKVCDAVVDLPLDCIVLGSRGYGKLKRSRLGSVSNYVVNNASCRVTIVNSPSDIL</sequence>
<proteinExistence type="predicted"/>
<keyword evidence="3" id="KW-1185">Reference proteome</keyword>
<name>A0A8T2S765_CERRI</name>
<dbReference type="InterPro" id="IPR014729">
    <property type="entry name" value="Rossmann-like_a/b/a_fold"/>
</dbReference>
<evidence type="ECO:0000313" key="3">
    <source>
        <dbReference type="Proteomes" id="UP000825935"/>
    </source>
</evidence>
<dbReference type="AlphaFoldDB" id="A0A8T2S765"/>
<reference evidence="2" key="1">
    <citation type="submission" date="2021-08" db="EMBL/GenBank/DDBJ databases">
        <title>WGS assembly of Ceratopteris richardii.</title>
        <authorList>
            <person name="Marchant D.B."/>
            <person name="Chen G."/>
            <person name="Jenkins J."/>
            <person name="Shu S."/>
            <person name="Leebens-Mack J."/>
            <person name="Grimwood J."/>
            <person name="Schmutz J."/>
            <person name="Soltis P."/>
            <person name="Soltis D."/>
            <person name="Chen Z.-H."/>
        </authorList>
    </citation>
    <scope>NUCLEOTIDE SEQUENCE</scope>
    <source>
        <strain evidence="2">Whitten #5841</strain>
        <tissue evidence="2">Leaf</tissue>
    </source>
</reference>
<dbReference type="Pfam" id="PF00582">
    <property type="entry name" value="Usp"/>
    <property type="match status" value="1"/>
</dbReference>
<dbReference type="PANTHER" id="PTHR46100">
    <property type="entry name" value="IMP2'P"/>
    <property type="match status" value="1"/>
</dbReference>
<dbReference type="OrthoDB" id="843225at2759"/>
<gene>
    <name evidence="2" type="ORF">KP509_21G005300</name>
</gene>
<dbReference type="PANTHER" id="PTHR46100:SF4">
    <property type="entry name" value="USPA DOMAIN-CONTAINING PROTEIN"/>
    <property type="match status" value="1"/>
</dbReference>
<accession>A0A8T2S765</accession>
<protein>
    <recommendedName>
        <fullName evidence="1">UspA domain-containing protein</fullName>
    </recommendedName>
</protein>
<dbReference type="OMA" id="CEAHEKQ"/>
<evidence type="ECO:0000313" key="2">
    <source>
        <dbReference type="EMBL" id="KAH7314495.1"/>
    </source>
</evidence>
<dbReference type="InterPro" id="IPR006015">
    <property type="entry name" value="Universal_stress_UspA"/>
</dbReference>
<dbReference type="CDD" id="cd23659">
    <property type="entry name" value="USP_At3g01520-like"/>
    <property type="match status" value="1"/>
</dbReference>
<dbReference type="Gene3D" id="3.40.50.620">
    <property type="entry name" value="HUPs"/>
    <property type="match status" value="1"/>
</dbReference>